<dbReference type="EMBL" id="CAJZBQ010000044">
    <property type="protein sequence ID" value="CAG9327778.1"/>
    <property type="molecule type" value="Genomic_DNA"/>
</dbReference>
<dbReference type="SMART" id="SM00332">
    <property type="entry name" value="PP2Cc"/>
    <property type="match status" value="1"/>
</dbReference>
<evidence type="ECO:0000313" key="5">
    <source>
        <dbReference type="Proteomes" id="UP001162131"/>
    </source>
</evidence>
<dbReference type="Pfam" id="PF00481">
    <property type="entry name" value="PP2C"/>
    <property type="match status" value="1"/>
</dbReference>
<dbReference type="InterPro" id="IPR001932">
    <property type="entry name" value="PPM-type_phosphatase-like_dom"/>
</dbReference>
<name>A0AAU9JKJ1_9CILI</name>
<sequence length="424" mass="47173">MGLCCSNPEFSFSKSGPLYPNNYSLLIPYHDHKAQRIFKKQVSCTLTFPVHEYSKVSNLGNQEISITGCVLPGMDPSQVYYKECQDNFVCIVTPDFIISVLLDGHGKHGKLVSEHCKKHIETYCKNKLYKIQENPAKYVEKIILNCDRNLNSSKIDTNLSGTTAVVVYFGLHSIHVSSVGDSRAIIATRPLSICKTPIKTLQAVPLTIDQKPNHASELKRITDSGGLVQRAISKNGKHIGPYRVWIKGQTLPGLAMSRSIGDKLATSVGVTSNPIIQTFPHYANTDKFIVLASDGIWDVMTNDEVALYLEKFSKLANPKGLRAQFPVTPAKATIARLLCEEARRRWIEVVKKESVLIDDISCLVLEIGEDKEVFIKSLPERVIESRNSLDDIEGSGTLDVLDFSRNDPNRGTSVNKEDIKELLL</sequence>
<comment type="caution">
    <text evidence="4">The sequence shown here is derived from an EMBL/GenBank/DDBJ whole genome shotgun (WGS) entry which is preliminary data.</text>
</comment>
<dbReference type="InterPro" id="IPR036457">
    <property type="entry name" value="PPM-type-like_dom_sf"/>
</dbReference>
<reference evidence="4" key="1">
    <citation type="submission" date="2021-09" db="EMBL/GenBank/DDBJ databases">
        <authorList>
            <consortium name="AG Swart"/>
            <person name="Singh M."/>
            <person name="Singh A."/>
            <person name="Seah K."/>
            <person name="Emmerich C."/>
        </authorList>
    </citation>
    <scope>NUCLEOTIDE SEQUENCE</scope>
    <source>
        <strain evidence="4">ATCC30299</strain>
    </source>
</reference>
<evidence type="ECO:0000313" key="4">
    <source>
        <dbReference type="EMBL" id="CAG9327778.1"/>
    </source>
</evidence>
<dbReference type="CDD" id="cd00143">
    <property type="entry name" value="PP2Cc"/>
    <property type="match status" value="1"/>
</dbReference>
<dbReference type="AlphaFoldDB" id="A0AAU9JKJ1"/>
<dbReference type="InterPro" id="IPR015655">
    <property type="entry name" value="PP2C"/>
</dbReference>
<dbReference type="Gene3D" id="3.60.40.10">
    <property type="entry name" value="PPM-type phosphatase domain"/>
    <property type="match status" value="1"/>
</dbReference>
<proteinExistence type="predicted"/>
<dbReference type="PROSITE" id="PS51746">
    <property type="entry name" value="PPM_2"/>
    <property type="match status" value="1"/>
</dbReference>
<organism evidence="4 5">
    <name type="scientific">Blepharisma stoltei</name>
    <dbReference type="NCBI Taxonomy" id="1481888"/>
    <lineage>
        <taxon>Eukaryota</taxon>
        <taxon>Sar</taxon>
        <taxon>Alveolata</taxon>
        <taxon>Ciliophora</taxon>
        <taxon>Postciliodesmatophora</taxon>
        <taxon>Heterotrichea</taxon>
        <taxon>Heterotrichida</taxon>
        <taxon>Blepharismidae</taxon>
        <taxon>Blepharisma</taxon>
    </lineage>
</organism>
<protein>
    <recommendedName>
        <fullName evidence="3">PPM-type phosphatase domain-containing protein</fullName>
    </recommendedName>
</protein>
<dbReference type="PANTHER" id="PTHR47992">
    <property type="entry name" value="PROTEIN PHOSPHATASE"/>
    <property type="match status" value="1"/>
</dbReference>
<dbReference type="SUPFAM" id="SSF81606">
    <property type="entry name" value="PP2C-like"/>
    <property type="match status" value="1"/>
</dbReference>
<keyword evidence="2" id="KW-0472">Membrane</keyword>
<evidence type="ECO:0000259" key="3">
    <source>
        <dbReference type="PROSITE" id="PS51746"/>
    </source>
</evidence>
<gene>
    <name evidence="4" type="ORF">BSTOLATCC_MIC44406</name>
</gene>
<feature type="domain" description="PPM-type phosphatase" evidence="3">
    <location>
        <begin position="71"/>
        <end position="367"/>
    </location>
</feature>
<dbReference type="Proteomes" id="UP001162131">
    <property type="component" value="Unassembled WGS sequence"/>
</dbReference>
<evidence type="ECO:0000256" key="2">
    <source>
        <dbReference type="ARBA" id="ARBA00023136"/>
    </source>
</evidence>
<keyword evidence="5" id="KW-1185">Reference proteome</keyword>
<comment type="subcellular location">
    <subcellularLocation>
        <location evidence="1">Membrane</location>
    </subcellularLocation>
</comment>
<dbReference type="GO" id="GO:0016020">
    <property type="term" value="C:membrane"/>
    <property type="evidence" value="ECO:0007669"/>
    <property type="project" value="UniProtKB-SubCell"/>
</dbReference>
<dbReference type="GO" id="GO:0004722">
    <property type="term" value="F:protein serine/threonine phosphatase activity"/>
    <property type="evidence" value="ECO:0007669"/>
    <property type="project" value="InterPro"/>
</dbReference>
<accession>A0AAU9JKJ1</accession>
<evidence type="ECO:0000256" key="1">
    <source>
        <dbReference type="ARBA" id="ARBA00004370"/>
    </source>
</evidence>